<keyword evidence="1" id="KW-1133">Transmembrane helix</keyword>
<feature type="transmembrane region" description="Helical" evidence="1">
    <location>
        <begin position="258"/>
        <end position="276"/>
    </location>
</feature>
<evidence type="ECO:0000313" key="3">
    <source>
        <dbReference type="EMBL" id="GII37543.1"/>
    </source>
</evidence>
<comment type="caution">
    <text evidence="3">The sequence shown here is derived from an EMBL/GenBank/DDBJ whole genome shotgun (WGS) entry which is preliminary data.</text>
</comment>
<dbReference type="EMBL" id="BOOP01000009">
    <property type="protein sequence ID" value="GII37543.1"/>
    <property type="molecule type" value="Genomic_DNA"/>
</dbReference>
<evidence type="ECO:0000313" key="4">
    <source>
        <dbReference type="Proteomes" id="UP000622547"/>
    </source>
</evidence>
<dbReference type="SUPFAM" id="SSF103481">
    <property type="entry name" value="Multidrug resistance efflux transporter EmrE"/>
    <property type="match status" value="2"/>
</dbReference>
<organism evidence="3 4">
    <name type="scientific">Planotetraspora phitsanulokensis</name>
    <dbReference type="NCBI Taxonomy" id="575192"/>
    <lineage>
        <taxon>Bacteria</taxon>
        <taxon>Bacillati</taxon>
        <taxon>Actinomycetota</taxon>
        <taxon>Actinomycetes</taxon>
        <taxon>Streptosporangiales</taxon>
        <taxon>Streptosporangiaceae</taxon>
        <taxon>Planotetraspora</taxon>
    </lineage>
</organism>
<feature type="transmembrane region" description="Helical" evidence="1">
    <location>
        <begin position="130"/>
        <end position="155"/>
    </location>
</feature>
<dbReference type="AlphaFoldDB" id="A0A8J3U2V9"/>
<dbReference type="PANTHER" id="PTHR40761:SF1">
    <property type="entry name" value="CONSERVED INTEGRAL MEMBRANE ALANINE VALINE AND LEUCINE RICH PROTEIN-RELATED"/>
    <property type="match status" value="1"/>
</dbReference>
<evidence type="ECO:0008006" key="5">
    <source>
        <dbReference type="Google" id="ProtNLM"/>
    </source>
</evidence>
<keyword evidence="2" id="KW-0732">Signal</keyword>
<keyword evidence="4" id="KW-1185">Reference proteome</keyword>
<feature type="transmembrane region" description="Helical" evidence="1">
    <location>
        <begin position="201"/>
        <end position="221"/>
    </location>
</feature>
<dbReference type="Proteomes" id="UP000622547">
    <property type="component" value="Unassembled WGS sequence"/>
</dbReference>
<evidence type="ECO:0000256" key="1">
    <source>
        <dbReference type="SAM" id="Phobius"/>
    </source>
</evidence>
<gene>
    <name evidence="3" type="ORF">Pph01_25460</name>
</gene>
<feature type="signal peptide" evidence="2">
    <location>
        <begin position="1"/>
        <end position="17"/>
    </location>
</feature>
<feature type="transmembrane region" description="Helical" evidence="1">
    <location>
        <begin position="161"/>
        <end position="181"/>
    </location>
</feature>
<accession>A0A8J3U2V9</accession>
<dbReference type="Gene3D" id="1.10.3730.20">
    <property type="match status" value="1"/>
</dbReference>
<reference evidence="3 4" key="1">
    <citation type="submission" date="2021-01" db="EMBL/GenBank/DDBJ databases">
        <title>Whole genome shotgun sequence of Planotetraspora phitsanulokensis NBRC 104273.</title>
        <authorList>
            <person name="Komaki H."/>
            <person name="Tamura T."/>
        </authorList>
    </citation>
    <scope>NUCLEOTIDE SEQUENCE [LARGE SCALE GENOMIC DNA]</scope>
    <source>
        <strain evidence="3 4">NBRC 104273</strain>
    </source>
</reference>
<keyword evidence="1" id="KW-0472">Membrane</keyword>
<feature type="transmembrane region" description="Helical" evidence="1">
    <location>
        <begin position="47"/>
        <end position="66"/>
    </location>
</feature>
<feature type="chain" id="PRO_5038755091" description="Integral membrane protein" evidence="2">
    <location>
        <begin position="18"/>
        <end position="301"/>
    </location>
</feature>
<sequence>MIAVPLALLAAVCNALASVLQRKAARSAPPSEAFRLALMWDLVRRPAWLLGILALIGGFLFQATALGFGGLALVQPLLVVELPITLLIAAWLFKIQLGRQSWLAVGAVTSGLALFLAAASPSNADKLPGFMGWVISAAVTAGLVAVAVTVGVVSGRMPGGLGLRGVALGIAAGLTFAYTAVLMKRTIDILEQDPPGVLTSWPLYTMVATGLCSVFLLQNALQCSPLVAVQPALTVTDPVASTGYGVALFGEDIRTGPWVVPELVGIGLILLGSVLLSRSVAIRGDQVIEAGNPEETRGTPR</sequence>
<name>A0A8J3U2V9_9ACTN</name>
<dbReference type="NCBIfam" id="NF038012">
    <property type="entry name" value="DMT_1"/>
    <property type="match status" value="1"/>
</dbReference>
<feature type="transmembrane region" description="Helical" evidence="1">
    <location>
        <begin position="99"/>
        <end position="118"/>
    </location>
</feature>
<dbReference type="InterPro" id="IPR037185">
    <property type="entry name" value="EmrE-like"/>
</dbReference>
<feature type="transmembrane region" description="Helical" evidence="1">
    <location>
        <begin position="73"/>
        <end position="93"/>
    </location>
</feature>
<evidence type="ECO:0000256" key="2">
    <source>
        <dbReference type="SAM" id="SignalP"/>
    </source>
</evidence>
<dbReference type="RefSeq" id="WP_204073235.1">
    <property type="nucleotide sequence ID" value="NZ_BAABHI010000027.1"/>
</dbReference>
<protein>
    <recommendedName>
        <fullName evidence="5">Integral membrane protein</fullName>
    </recommendedName>
</protein>
<keyword evidence="1" id="KW-0812">Transmembrane</keyword>
<dbReference type="PANTHER" id="PTHR40761">
    <property type="entry name" value="CONSERVED INTEGRAL MEMBRANE ALANINE VALINE AND LEUCINE RICH PROTEIN-RELATED"/>
    <property type="match status" value="1"/>
</dbReference>
<proteinExistence type="predicted"/>